<dbReference type="EMBL" id="LNQE01000996">
    <property type="protein sequence ID" value="KUG22024.1"/>
    <property type="molecule type" value="Genomic_DNA"/>
</dbReference>
<protein>
    <recommendedName>
        <fullName evidence="2">DUF4197 domain-containing protein</fullName>
    </recommendedName>
</protein>
<evidence type="ECO:0008006" key="2">
    <source>
        <dbReference type="Google" id="ProtNLM"/>
    </source>
</evidence>
<sequence length="241" mass="26761">MKRKYILLSLLFVLFICPQSHASFLDILKDTLNTVTAPTTSGSSGKVDQGLKEALNVGIKNTINYLGKDDGYFANAAVKILIPEKVRKFESALRSIGYGPQIDEFTLSMNRAAEKAAPLAADIFSTAITEMSFDDASKILRGGNTAATDYLKAKTYNKLLEKFQPAVRKTMSEYKVTQKYDMLNEKVKKLPLIGQSTNLDVNRYVSSKALDGLFSVLAKEETNIRTNPQARVTELLKEVFK</sequence>
<proteinExistence type="predicted"/>
<dbReference type="InterPro" id="IPR025245">
    <property type="entry name" value="DUF4197"/>
</dbReference>
<name>A0A0W8FM77_9ZZZZ</name>
<organism evidence="1">
    <name type="scientific">hydrocarbon metagenome</name>
    <dbReference type="NCBI Taxonomy" id="938273"/>
    <lineage>
        <taxon>unclassified sequences</taxon>
        <taxon>metagenomes</taxon>
        <taxon>ecological metagenomes</taxon>
    </lineage>
</organism>
<accession>A0A0W8FM77</accession>
<reference evidence="1" key="1">
    <citation type="journal article" date="2015" name="Proc. Natl. Acad. Sci. U.S.A.">
        <title>Networks of energetic and metabolic interactions define dynamics in microbial communities.</title>
        <authorList>
            <person name="Embree M."/>
            <person name="Liu J.K."/>
            <person name="Al-Bassam M.M."/>
            <person name="Zengler K."/>
        </authorList>
    </citation>
    <scope>NUCLEOTIDE SEQUENCE</scope>
</reference>
<comment type="caution">
    <text evidence="1">The sequence shown here is derived from an EMBL/GenBank/DDBJ whole genome shotgun (WGS) entry which is preliminary data.</text>
</comment>
<dbReference type="Pfam" id="PF13852">
    <property type="entry name" value="DUF4197"/>
    <property type="match status" value="1"/>
</dbReference>
<evidence type="ECO:0000313" key="1">
    <source>
        <dbReference type="EMBL" id="KUG22024.1"/>
    </source>
</evidence>
<dbReference type="AlphaFoldDB" id="A0A0W8FM77"/>
<gene>
    <name evidence="1" type="ORF">ASZ90_008225</name>
</gene>